<accession>A0A0U3BE92</accession>
<feature type="compositionally biased region" description="Polar residues" evidence="1">
    <location>
        <begin position="17"/>
        <end position="31"/>
    </location>
</feature>
<name>A0A0U3BE92_STRGL</name>
<dbReference type="EMBL" id="CP013738">
    <property type="protein sequence ID" value="ALU95607.1"/>
    <property type="molecule type" value="Genomic_DNA"/>
</dbReference>
<sequence>MPKYSFTAEGLADTLTPGETTTARGTLSASSPEAAKKAVEKSLRSRGYELTESISVAPH</sequence>
<dbReference type="GeneID" id="27784902"/>
<feature type="region of interest" description="Disordered" evidence="1">
    <location>
        <begin position="1"/>
        <end position="43"/>
    </location>
</feature>
<gene>
    <name evidence="2" type="ORF">WQO_21205</name>
</gene>
<proteinExistence type="predicted"/>
<protein>
    <submittedName>
        <fullName evidence="2">Uncharacterized protein</fullName>
    </submittedName>
</protein>
<organism evidence="2 3">
    <name type="scientific">Streptomyces globisporus C-1027</name>
    <dbReference type="NCBI Taxonomy" id="1172567"/>
    <lineage>
        <taxon>Bacteria</taxon>
        <taxon>Bacillati</taxon>
        <taxon>Actinomycetota</taxon>
        <taxon>Actinomycetes</taxon>
        <taxon>Kitasatosporales</taxon>
        <taxon>Streptomycetaceae</taxon>
        <taxon>Streptomyces</taxon>
    </lineage>
</organism>
<evidence type="ECO:0000256" key="1">
    <source>
        <dbReference type="SAM" id="MobiDB-lite"/>
    </source>
</evidence>
<reference evidence="2 3" key="1">
    <citation type="journal article" date="2012" name="J. Bacteriol.">
        <title>Draft genome sequence of Streptomyces globisporus C-1027, which produces an antitumor antibiotic consisting of a nine-membered enediyne with a chromoprotein.</title>
        <authorList>
            <person name="Wang L."/>
            <person name="Wang S."/>
            <person name="He Q."/>
            <person name="Yu T."/>
            <person name="Li Q."/>
            <person name="Hong B."/>
        </authorList>
    </citation>
    <scope>NUCLEOTIDE SEQUENCE [LARGE SCALE GENOMIC DNA]</scope>
    <source>
        <strain evidence="2 3">C-1027</strain>
    </source>
</reference>
<evidence type="ECO:0000313" key="3">
    <source>
        <dbReference type="Proteomes" id="UP000064183"/>
    </source>
</evidence>
<feature type="compositionally biased region" description="Basic and acidic residues" evidence="1">
    <location>
        <begin position="34"/>
        <end position="43"/>
    </location>
</feature>
<dbReference type="Proteomes" id="UP000064183">
    <property type="component" value="Chromosome"/>
</dbReference>
<dbReference type="AlphaFoldDB" id="A0A0U3BE92"/>
<dbReference type="STRING" id="1172567.WQO_21205"/>
<evidence type="ECO:0000313" key="2">
    <source>
        <dbReference type="EMBL" id="ALU95607.1"/>
    </source>
</evidence>
<dbReference type="KEGG" id="sgb:WQO_21205"/>
<dbReference type="RefSeq" id="WP_029182119.1">
    <property type="nucleotide sequence ID" value="NZ_CP013738.1"/>
</dbReference>